<feature type="active site" description="Glycyl thioester intermediate" evidence="3">
    <location>
        <position position="90"/>
    </location>
</feature>
<dbReference type="SMART" id="SM00212">
    <property type="entry name" value="UBCc"/>
    <property type="match status" value="1"/>
</dbReference>
<dbReference type="PROSITE" id="PS50127">
    <property type="entry name" value="UBC_2"/>
    <property type="match status" value="1"/>
</dbReference>
<sequence>MIAPATIKRLTKELITLEANPPDGIRVSLDESDMLNFSGWIQGPPGTPYSEGHFQISFDFDSVDFPSAPPTCKFLTPIFHPNVSRAGDICVSTLQKDWKPEYGIARILVTIKCLLIAPNPDSALDPEASRLLQEDYQAYSETAQMWTSIHANRRPALFLTHPAAKSCSQNALPLPSRHAGSAPKQTTKSAIPSISPAAAAAKKVATSGPKRGLRRL</sequence>
<evidence type="ECO:0000256" key="4">
    <source>
        <dbReference type="RuleBase" id="RU362109"/>
    </source>
</evidence>
<evidence type="ECO:0000256" key="3">
    <source>
        <dbReference type="PROSITE-ProRule" id="PRU10133"/>
    </source>
</evidence>
<keyword evidence="8" id="KW-1185">Reference proteome</keyword>
<accession>A0A317XNM9</accession>
<dbReference type="CDD" id="cd23804">
    <property type="entry name" value="UBCc_UBE2S"/>
    <property type="match status" value="1"/>
</dbReference>
<dbReference type="InterPro" id="IPR000608">
    <property type="entry name" value="UBC"/>
</dbReference>
<dbReference type="InParanoid" id="A0A317XNM9"/>
<evidence type="ECO:0000259" key="6">
    <source>
        <dbReference type="PROSITE" id="PS50127"/>
    </source>
</evidence>
<dbReference type="SUPFAM" id="SSF54495">
    <property type="entry name" value="UBC-like"/>
    <property type="match status" value="1"/>
</dbReference>
<proteinExistence type="inferred from homology"/>
<evidence type="ECO:0000256" key="1">
    <source>
        <dbReference type="ARBA" id="ARBA00022679"/>
    </source>
</evidence>
<evidence type="ECO:0000256" key="2">
    <source>
        <dbReference type="ARBA" id="ARBA00022786"/>
    </source>
</evidence>
<dbReference type="OrthoDB" id="10069349at2759"/>
<feature type="region of interest" description="Disordered" evidence="5">
    <location>
        <begin position="170"/>
        <end position="195"/>
    </location>
</feature>
<dbReference type="GO" id="GO:0005524">
    <property type="term" value="F:ATP binding"/>
    <property type="evidence" value="ECO:0007669"/>
    <property type="project" value="UniProtKB-UniRule"/>
</dbReference>
<dbReference type="InterPro" id="IPR050113">
    <property type="entry name" value="Ub_conjugating_enzyme"/>
</dbReference>
<keyword evidence="4" id="KW-0067">ATP-binding</keyword>
<evidence type="ECO:0000256" key="5">
    <source>
        <dbReference type="SAM" id="MobiDB-lite"/>
    </source>
</evidence>
<protein>
    <recommendedName>
        <fullName evidence="6">UBC core domain-containing protein</fullName>
    </recommendedName>
</protein>
<evidence type="ECO:0000313" key="7">
    <source>
        <dbReference type="EMBL" id="PWY98890.1"/>
    </source>
</evidence>
<dbReference type="InterPro" id="IPR023313">
    <property type="entry name" value="UBQ-conjugating_AS"/>
</dbReference>
<reference evidence="7 8" key="1">
    <citation type="journal article" date="2018" name="Mol. Biol. Evol.">
        <title>Broad Genomic Sampling Reveals a Smut Pathogenic Ancestry of the Fungal Clade Ustilaginomycotina.</title>
        <authorList>
            <person name="Kijpornyongpan T."/>
            <person name="Mondo S.J."/>
            <person name="Barry K."/>
            <person name="Sandor L."/>
            <person name="Lee J."/>
            <person name="Lipzen A."/>
            <person name="Pangilinan J."/>
            <person name="LaButti K."/>
            <person name="Hainaut M."/>
            <person name="Henrissat B."/>
            <person name="Grigoriev I.V."/>
            <person name="Spatafora J.W."/>
            <person name="Aime M.C."/>
        </authorList>
    </citation>
    <scope>NUCLEOTIDE SEQUENCE [LARGE SCALE GENOMIC DNA]</scope>
    <source>
        <strain evidence="7 8">MCA 3645</strain>
    </source>
</reference>
<keyword evidence="2 4" id="KW-0833">Ubl conjugation pathway</keyword>
<dbReference type="GO" id="GO:0016740">
    <property type="term" value="F:transferase activity"/>
    <property type="evidence" value="ECO:0007669"/>
    <property type="project" value="UniProtKB-KW"/>
</dbReference>
<organism evidence="7 8">
    <name type="scientific">Testicularia cyperi</name>
    <dbReference type="NCBI Taxonomy" id="1882483"/>
    <lineage>
        <taxon>Eukaryota</taxon>
        <taxon>Fungi</taxon>
        <taxon>Dikarya</taxon>
        <taxon>Basidiomycota</taxon>
        <taxon>Ustilaginomycotina</taxon>
        <taxon>Ustilaginomycetes</taxon>
        <taxon>Ustilaginales</taxon>
        <taxon>Anthracoideaceae</taxon>
        <taxon>Testicularia</taxon>
    </lineage>
</organism>
<name>A0A317XNM9_9BASI</name>
<feature type="domain" description="UBC core" evidence="6">
    <location>
        <begin position="5"/>
        <end position="152"/>
    </location>
</feature>
<keyword evidence="1" id="KW-0808">Transferase</keyword>
<dbReference type="PROSITE" id="PS00183">
    <property type="entry name" value="UBC_1"/>
    <property type="match status" value="1"/>
</dbReference>
<evidence type="ECO:0000313" key="8">
    <source>
        <dbReference type="Proteomes" id="UP000246740"/>
    </source>
</evidence>
<dbReference type="Gene3D" id="3.10.110.10">
    <property type="entry name" value="Ubiquitin Conjugating Enzyme"/>
    <property type="match status" value="1"/>
</dbReference>
<gene>
    <name evidence="7" type="ORF">BCV70DRAFT_163808</name>
</gene>
<dbReference type="AlphaFoldDB" id="A0A317XNM9"/>
<dbReference type="InterPro" id="IPR016135">
    <property type="entry name" value="UBQ-conjugating_enzyme/RWD"/>
</dbReference>
<keyword evidence="4" id="KW-0547">Nucleotide-binding</keyword>
<dbReference type="Pfam" id="PF00179">
    <property type="entry name" value="UQ_con"/>
    <property type="match status" value="1"/>
</dbReference>
<comment type="similarity">
    <text evidence="4">Belongs to the ubiquitin-conjugating enzyme family.</text>
</comment>
<dbReference type="EMBL" id="KZ819197">
    <property type="protein sequence ID" value="PWY98890.1"/>
    <property type="molecule type" value="Genomic_DNA"/>
</dbReference>
<dbReference type="STRING" id="1882483.A0A317XNM9"/>
<dbReference type="Proteomes" id="UP000246740">
    <property type="component" value="Unassembled WGS sequence"/>
</dbReference>
<dbReference type="PANTHER" id="PTHR24067">
    <property type="entry name" value="UBIQUITIN-CONJUGATING ENZYME E2"/>
    <property type="match status" value="1"/>
</dbReference>